<comment type="function">
    <text evidence="5">Catalyzes the NADPH-dependent reduction of N-acetyl-5-glutamyl phosphate to yield N-acetyl-L-glutamate 5-semialdehyde.</text>
</comment>
<keyword evidence="1 5" id="KW-0055">Arginine biosynthesis</keyword>
<dbReference type="InterPro" id="IPR036291">
    <property type="entry name" value="NAD(P)-bd_dom_sf"/>
</dbReference>
<dbReference type="GO" id="GO:0006526">
    <property type="term" value="P:L-arginine biosynthetic process"/>
    <property type="evidence" value="ECO:0007669"/>
    <property type="project" value="UniProtKB-UniRule"/>
</dbReference>
<keyword evidence="5" id="KW-0963">Cytoplasm</keyword>
<keyword evidence="4 5" id="KW-0560">Oxidoreductase</keyword>
<dbReference type="OrthoDB" id="9801289at2"/>
<accession>A0A0J0YPG6</accession>
<reference evidence="8 9" key="1">
    <citation type="submission" date="2014-11" db="EMBL/GenBank/DDBJ databases">
        <title>Genome of a novel goose pathogen.</title>
        <authorList>
            <person name="Hansen C.M."/>
            <person name="Hueffer K."/>
            <person name="Choi S.C."/>
        </authorList>
    </citation>
    <scope>NUCLEOTIDE SEQUENCE [LARGE SCALE GENOMIC DNA]</scope>
    <source>
        <strain evidence="8 9">KH1503</strain>
    </source>
</reference>
<dbReference type="Gene3D" id="3.30.360.10">
    <property type="entry name" value="Dihydrodipicolinate Reductase, domain 2"/>
    <property type="match status" value="1"/>
</dbReference>
<dbReference type="UniPathway" id="UPA00068">
    <property type="reaction ID" value="UER00108"/>
</dbReference>
<dbReference type="RefSeq" id="WP_047761874.1">
    <property type="nucleotide sequence ID" value="NZ_CP091510.1"/>
</dbReference>
<dbReference type="CDD" id="cd23934">
    <property type="entry name" value="AGPR_1_C"/>
    <property type="match status" value="1"/>
</dbReference>
<dbReference type="PATRIC" id="fig|1470200.3.peg.1384"/>
<dbReference type="InterPro" id="IPR023013">
    <property type="entry name" value="AGPR_AS"/>
</dbReference>
<dbReference type="Gene3D" id="3.40.50.720">
    <property type="entry name" value="NAD(P)-binding Rossmann-like Domain"/>
    <property type="match status" value="1"/>
</dbReference>
<dbReference type="InterPro" id="IPR050085">
    <property type="entry name" value="AGPR"/>
</dbReference>
<proteinExistence type="inferred from homology"/>
<evidence type="ECO:0000256" key="5">
    <source>
        <dbReference type="HAMAP-Rule" id="MF_00150"/>
    </source>
</evidence>
<evidence type="ECO:0000256" key="4">
    <source>
        <dbReference type="ARBA" id="ARBA00023002"/>
    </source>
</evidence>
<dbReference type="GO" id="GO:0070401">
    <property type="term" value="F:NADP+ binding"/>
    <property type="evidence" value="ECO:0007669"/>
    <property type="project" value="InterPro"/>
</dbReference>
<comment type="similarity">
    <text evidence="5">Belongs to the NAGSA dehydrogenase family. Type 1 subfamily.</text>
</comment>
<evidence type="ECO:0000256" key="6">
    <source>
        <dbReference type="PROSITE-ProRule" id="PRU10010"/>
    </source>
</evidence>
<organism evidence="8 9">
    <name type="scientific">Neisseria arctica</name>
    <dbReference type="NCBI Taxonomy" id="1470200"/>
    <lineage>
        <taxon>Bacteria</taxon>
        <taxon>Pseudomonadati</taxon>
        <taxon>Pseudomonadota</taxon>
        <taxon>Betaproteobacteria</taxon>
        <taxon>Neisseriales</taxon>
        <taxon>Neisseriaceae</taxon>
        <taxon>Neisseria</taxon>
    </lineage>
</organism>
<dbReference type="SMART" id="SM00859">
    <property type="entry name" value="Semialdhyde_dh"/>
    <property type="match status" value="1"/>
</dbReference>
<dbReference type="NCBIfam" id="TIGR01850">
    <property type="entry name" value="argC"/>
    <property type="match status" value="1"/>
</dbReference>
<dbReference type="AlphaFoldDB" id="A0A0J0YPG6"/>
<dbReference type="InterPro" id="IPR000534">
    <property type="entry name" value="Semialdehyde_DH_NAD-bd"/>
</dbReference>
<keyword evidence="9" id="KW-1185">Reference proteome</keyword>
<keyword evidence="3 5" id="KW-0521">NADP</keyword>
<evidence type="ECO:0000256" key="1">
    <source>
        <dbReference type="ARBA" id="ARBA00022571"/>
    </source>
</evidence>
<dbReference type="PANTHER" id="PTHR32338:SF10">
    <property type="entry name" value="N-ACETYL-GAMMA-GLUTAMYL-PHOSPHATE REDUCTASE, CHLOROPLASTIC-RELATED"/>
    <property type="match status" value="1"/>
</dbReference>
<dbReference type="InterPro" id="IPR058924">
    <property type="entry name" value="AGPR_dimerisation_dom"/>
</dbReference>
<dbReference type="GO" id="GO:0003942">
    <property type="term" value="F:N-acetyl-gamma-glutamyl-phosphate reductase activity"/>
    <property type="evidence" value="ECO:0007669"/>
    <property type="project" value="UniProtKB-UniRule"/>
</dbReference>
<evidence type="ECO:0000313" key="9">
    <source>
        <dbReference type="Proteomes" id="UP000036027"/>
    </source>
</evidence>
<name>A0A0J0YPG6_9NEIS</name>
<evidence type="ECO:0000259" key="7">
    <source>
        <dbReference type="SMART" id="SM00859"/>
    </source>
</evidence>
<dbReference type="CDD" id="cd17895">
    <property type="entry name" value="AGPR_1_N"/>
    <property type="match status" value="1"/>
</dbReference>
<keyword evidence="2 5" id="KW-0028">Amino-acid biosynthesis</keyword>
<comment type="pathway">
    <text evidence="5">Amino-acid biosynthesis; L-arginine biosynthesis; N(2)-acetyl-L-ornithine from L-glutamate: step 3/4.</text>
</comment>
<gene>
    <name evidence="5" type="primary">argC</name>
    <name evidence="8" type="ORF">PL75_10400</name>
</gene>
<protein>
    <recommendedName>
        <fullName evidence="5">N-acetyl-gamma-glutamyl-phosphate reductase</fullName>
        <shortName evidence="5">AGPR</shortName>
        <ecNumber evidence="5">1.2.1.38</ecNumber>
    </recommendedName>
    <alternativeName>
        <fullName evidence="5">N-acetyl-glutamate semialdehyde dehydrogenase</fullName>
        <shortName evidence="5">NAGSA dehydrogenase</shortName>
    </alternativeName>
</protein>
<sequence length="347" mass="38056">MANHIKIGIVGATGYTGVELLRLLASHPKAEVTAVTSRSEAGIAISDYFPSLRGTYDLKFLLPEEASLEQCDVVFFATPHGVAMRDAPALLERGVKVIDLSADFRLKDIPTWEQWYGMPFTAADTLKEAVYGLCELNREQIQHARLVANPGCYPTCVSLPLIPLLKNHLINTDMPLIADCKSGVSGAGRKASIGTLFCEAADNFKAYGVTGHRHLPEIKQTISTLQNGAEKGFVFVPHLTPLIRGMQATQYIYLNDDVDPYSILRDFYHNSPFIDIMPPGSSPETRTVRGANVCRISIQKAPESDLWIILSVIDNLVKGAAGQAIQNMNIMFNFPETFGLDLPPLLP</sequence>
<evidence type="ECO:0000256" key="3">
    <source>
        <dbReference type="ARBA" id="ARBA00022857"/>
    </source>
</evidence>
<feature type="domain" description="Semialdehyde dehydrogenase NAD-binding" evidence="7">
    <location>
        <begin position="6"/>
        <end position="144"/>
    </location>
</feature>
<dbReference type="PANTHER" id="PTHR32338">
    <property type="entry name" value="N-ACETYL-GAMMA-GLUTAMYL-PHOSPHATE REDUCTASE, CHLOROPLASTIC-RELATED-RELATED"/>
    <property type="match status" value="1"/>
</dbReference>
<comment type="catalytic activity">
    <reaction evidence="5">
        <text>N-acetyl-L-glutamate 5-semialdehyde + phosphate + NADP(+) = N-acetyl-L-glutamyl 5-phosphate + NADPH + H(+)</text>
        <dbReference type="Rhea" id="RHEA:21588"/>
        <dbReference type="ChEBI" id="CHEBI:15378"/>
        <dbReference type="ChEBI" id="CHEBI:29123"/>
        <dbReference type="ChEBI" id="CHEBI:43474"/>
        <dbReference type="ChEBI" id="CHEBI:57783"/>
        <dbReference type="ChEBI" id="CHEBI:57936"/>
        <dbReference type="ChEBI" id="CHEBI:58349"/>
        <dbReference type="EC" id="1.2.1.38"/>
    </reaction>
</comment>
<dbReference type="SUPFAM" id="SSF55347">
    <property type="entry name" value="Glyceraldehyde-3-phosphate dehydrogenase-like, C-terminal domain"/>
    <property type="match status" value="1"/>
</dbReference>
<dbReference type="Pfam" id="PF22698">
    <property type="entry name" value="Semialdhyde_dhC_1"/>
    <property type="match status" value="1"/>
</dbReference>
<dbReference type="EC" id="1.2.1.38" evidence="5"/>
<dbReference type="InterPro" id="IPR000706">
    <property type="entry name" value="AGPR_type-1"/>
</dbReference>
<comment type="subcellular location">
    <subcellularLocation>
        <location evidence="5">Cytoplasm</location>
    </subcellularLocation>
</comment>
<evidence type="ECO:0000256" key="2">
    <source>
        <dbReference type="ARBA" id="ARBA00022605"/>
    </source>
</evidence>
<dbReference type="HAMAP" id="MF_00150">
    <property type="entry name" value="ArgC_type1"/>
    <property type="match status" value="1"/>
</dbReference>
<dbReference type="GO" id="GO:0005737">
    <property type="term" value="C:cytoplasm"/>
    <property type="evidence" value="ECO:0007669"/>
    <property type="project" value="UniProtKB-SubCell"/>
</dbReference>
<dbReference type="EMBL" id="JTDO01000023">
    <property type="protein sequence ID" value="KLT72037.1"/>
    <property type="molecule type" value="Genomic_DNA"/>
</dbReference>
<dbReference type="PROSITE" id="PS01224">
    <property type="entry name" value="ARGC"/>
    <property type="match status" value="1"/>
</dbReference>
<dbReference type="SUPFAM" id="SSF51735">
    <property type="entry name" value="NAD(P)-binding Rossmann-fold domains"/>
    <property type="match status" value="1"/>
</dbReference>
<dbReference type="GO" id="GO:0051287">
    <property type="term" value="F:NAD binding"/>
    <property type="evidence" value="ECO:0007669"/>
    <property type="project" value="InterPro"/>
</dbReference>
<dbReference type="Proteomes" id="UP000036027">
    <property type="component" value="Unassembled WGS sequence"/>
</dbReference>
<comment type="caution">
    <text evidence="8">The sequence shown here is derived from an EMBL/GenBank/DDBJ whole genome shotgun (WGS) entry which is preliminary data.</text>
</comment>
<evidence type="ECO:0000313" key="8">
    <source>
        <dbReference type="EMBL" id="KLT72037.1"/>
    </source>
</evidence>
<feature type="active site" evidence="5 6">
    <location>
        <position position="152"/>
    </location>
</feature>
<dbReference type="Pfam" id="PF01118">
    <property type="entry name" value="Semialdhyde_dh"/>
    <property type="match status" value="1"/>
</dbReference>
<dbReference type="STRING" id="1470200.PL75_10400"/>